<reference evidence="4 5" key="1">
    <citation type="journal article" date="2018" name="IMA Fungus">
        <title>IMA Genome-F 9: Draft genome sequence of Annulohypoxylon stygium, Aspergillus mulundensis, Berkeleyomyces basicola (syn. Thielaviopsis basicola), Ceratocystis smalleyi, two Cercospora beticola strains, Coleophoma cylindrospora, Fusarium fracticaudum, Phialophora cf. hyalina, and Morchella septimelata.</title>
        <authorList>
            <person name="Wingfield B.D."/>
            <person name="Bills G.F."/>
            <person name="Dong Y."/>
            <person name="Huang W."/>
            <person name="Nel W.J."/>
            <person name="Swalarsk-Parry B.S."/>
            <person name="Vaghefi N."/>
            <person name="Wilken P.M."/>
            <person name="An Z."/>
            <person name="de Beer Z.W."/>
            <person name="De Vos L."/>
            <person name="Chen L."/>
            <person name="Duong T.A."/>
            <person name="Gao Y."/>
            <person name="Hammerbacher A."/>
            <person name="Kikkert J.R."/>
            <person name="Li Y."/>
            <person name="Li H."/>
            <person name="Li K."/>
            <person name="Li Q."/>
            <person name="Liu X."/>
            <person name="Ma X."/>
            <person name="Naidoo K."/>
            <person name="Pethybridge S.J."/>
            <person name="Sun J."/>
            <person name="Steenkamp E.T."/>
            <person name="van der Nest M.A."/>
            <person name="van Wyk S."/>
            <person name="Wingfield M.J."/>
            <person name="Xiong C."/>
            <person name="Yue Q."/>
            <person name="Zhang X."/>
        </authorList>
    </citation>
    <scope>NUCLEOTIDE SEQUENCE [LARGE SCALE GENOMIC DNA]</scope>
    <source>
        <strain evidence="4 5">BP 5553</strain>
    </source>
</reference>
<evidence type="ECO:0000256" key="1">
    <source>
        <dbReference type="PIRSR" id="PIRSR632852-1"/>
    </source>
</evidence>
<evidence type="ECO:0000259" key="3">
    <source>
        <dbReference type="PROSITE" id="PS51471"/>
    </source>
</evidence>
<dbReference type="GO" id="GO:0006307">
    <property type="term" value="P:DNA alkylation repair"/>
    <property type="evidence" value="ECO:0007669"/>
    <property type="project" value="TreeGrafter"/>
</dbReference>
<dbReference type="EMBL" id="NPIC01000001">
    <property type="protein sequence ID" value="RDL41607.1"/>
    <property type="molecule type" value="Genomic_DNA"/>
</dbReference>
<dbReference type="OrthoDB" id="2163491at2759"/>
<dbReference type="InterPro" id="IPR037151">
    <property type="entry name" value="AlkB-like_sf"/>
</dbReference>
<keyword evidence="5" id="KW-1185">Reference proteome</keyword>
<dbReference type="PANTHER" id="PTHR31573">
    <property type="entry name" value="ALPHA-KETOGLUTARATE-DEPENDENT DIOXYGENASE ALKB HOMOLOG 2"/>
    <property type="match status" value="1"/>
</dbReference>
<sequence>MEQKGLNPSPQAGANVDNQIPDPILPPTALMSPCRAAKRRRTNAGDTAVTSCTPRITTSADLFGSSSPLSSPPTSPEASLLPPHICTNSGLCIHFFRDPGLKAARCANKSKARYQTPTPPAQKPTTTSAIRAAKVLQPYYANSQIDKPDPIGQPQVWADKRQQLCQALPYYNAYQSGAHTSEGYVLGFLCDKEVGKHDKFDDEIIISRIGGGRTQDAAGNFVQSKDQSMNSTYTSFMRSMKEDRPIGVIAGQGNRISPSKLPHYYNVLDWFHITDVWCELNNGCKTWMARFEKINLLERSWWSPQGIEPLTPLSPSTVDGPKAHVACCTACNRGSKLIYNQGWTCLNNDCWEFFQFPNGLIEEYLDYNNDFMKERTRYKGNDPGSLAPPLLTDEDCAKIHAFGIETLFAKGIVCPKAVPIDEAIAGCEIPNSYRPMCHSTIRALTPIVQGQYDVFEYQIPGPSGEIIGFIRHFNSSAVINQQPDGPNELFLQMQTDEFGLKRNPSRNKGSPNEILTSHWAANWGAPYKYGVAQISKGFDQTPIVLIKALKRLTWAGELALTSAAHEGFVPFNELLSIGYFEKSTIGYHDDGEKELGPTVATLSLGCSATMMFRPKAKSGIKGVQKRANARGTQPDVLKVVLKHGDIVIMHGRDIQRFYEHSVVPHGKLRFALTARYVRPELMLPDEQEYALHAGQLPQGSDQYNYTGDLHAMPVTTTRDVEEEIRQCFRIINAKMQLGGIAKGRAVELFSEATHELENS</sequence>
<feature type="region of interest" description="Disordered" evidence="2">
    <location>
        <begin position="1"/>
        <end position="51"/>
    </location>
</feature>
<organism evidence="4 5">
    <name type="scientific">Venustampulla echinocandica</name>
    <dbReference type="NCBI Taxonomy" id="2656787"/>
    <lineage>
        <taxon>Eukaryota</taxon>
        <taxon>Fungi</taxon>
        <taxon>Dikarya</taxon>
        <taxon>Ascomycota</taxon>
        <taxon>Pezizomycotina</taxon>
        <taxon>Leotiomycetes</taxon>
        <taxon>Helotiales</taxon>
        <taxon>Pleuroascaceae</taxon>
        <taxon>Venustampulla</taxon>
    </lineage>
</organism>
<dbReference type="GO" id="GO:0008198">
    <property type="term" value="F:ferrous iron binding"/>
    <property type="evidence" value="ECO:0007669"/>
    <property type="project" value="TreeGrafter"/>
</dbReference>
<proteinExistence type="predicted"/>
<name>A0A370U1F7_9HELO</name>
<evidence type="ECO:0000313" key="4">
    <source>
        <dbReference type="EMBL" id="RDL41607.1"/>
    </source>
</evidence>
<dbReference type="Proteomes" id="UP000254866">
    <property type="component" value="Unassembled WGS sequence"/>
</dbReference>
<dbReference type="PROSITE" id="PS51471">
    <property type="entry name" value="FE2OG_OXY"/>
    <property type="match status" value="1"/>
</dbReference>
<dbReference type="Gene3D" id="2.60.120.590">
    <property type="entry name" value="Alpha-ketoglutarate-dependent dioxygenase AlkB-like"/>
    <property type="match status" value="1"/>
</dbReference>
<dbReference type="Pfam" id="PF13532">
    <property type="entry name" value="2OG-FeII_Oxy_2"/>
    <property type="match status" value="1"/>
</dbReference>
<dbReference type="GeneID" id="43594435"/>
<dbReference type="PANTHER" id="PTHR31573:SF4">
    <property type="entry name" value="FE2OG DIOXYGENASE DOMAIN-CONTAINING PROTEIN"/>
    <property type="match status" value="1"/>
</dbReference>
<evidence type="ECO:0000313" key="5">
    <source>
        <dbReference type="Proteomes" id="UP000254866"/>
    </source>
</evidence>
<feature type="binding site" evidence="1">
    <location>
        <position position="579"/>
    </location>
    <ligand>
        <name>2-oxoglutarate</name>
        <dbReference type="ChEBI" id="CHEBI:16810"/>
    </ligand>
</feature>
<dbReference type="GO" id="GO:0051747">
    <property type="term" value="F:cytosine C-5 DNA demethylase activity"/>
    <property type="evidence" value="ECO:0007669"/>
    <property type="project" value="TreeGrafter"/>
</dbReference>
<dbReference type="AlphaFoldDB" id="A0A370U1F7"/>
<feature type="binding site" evidence="1">
    <location>
        <position position="588"/>
    </location>
    <ligand>
        <name>2-oxoglutarate</name>
        <dbReference type="ChEBI" id="CHEBI:16810"/>
    </ligand>
</feature>
<dbReference type="GO" id="GO:0035516">
    <property type="term" value="F:broad specificity oxidative DNA demethylase activity"/>
    <property type="evidence" value="ECO:0007669"/>
    <property type="project" value="TreeGrafter"/>
</dbReference>
<protein>
    <recommendedName>
        <fullName evidence="3">Fe2OG dioxygenase domain-containing protein</fullName>
    </recommendedName>
</protein>
<dbReference type="RefSeq" id="XP_031874263.1">
    <property type="nucleotide sequence ID" value="XM_032010209.1"/>
</dbReference>
<feature type="binding site" evidence="1">
    <location>
        <position position="660"/>
    </location>
    <ligand>
        <name>2-oxoglutarate</name>
        <dbReference type="ChEBI" id="CHEBI:16810"/>
    </ligand>
</feature>
<dbReference type="InterPro" id="IPR027450">
    <property type="entry name" value="AlkB-like"/>
</dbReference>
<evidence type="ECO:0000256" key="2">
    <source>
        <dbReference type="SAM" id="MobiDB-lite"/>
    </source>
</evidence>
<dbReference type="InterPro" id="IPR005123">
    <property type="entry name" value="Oxoglu/Fe-dep_dioxygenase_dom"/>
</dbReference>
<comment type="caution">
    <text evidence="4">The sequence shown here is derived from an EMBL/GenBank/DDBJ whole genome shotgun (WGS) entry which is preliminary data.</text>
</comment>
<gene>
    <name evidence="4" type="ORF">BP5553_01586</name>
</gene>
<feature type="compositionally biased region" description="Polar residues" evidence="2">
    <location>
        <begin position="1"/>
        <end position="18"/>
    </location>
</feature>
<accession>A0A370U1F7</accession>
<dbReference type="STRING" id="2656787.A0A370U1F7"/>
<dbReference type="InterPro" id="IPR032852">
    <property type="entry name" value="ALKBH2"/>
</dbReference>
<feature type="domain" description="Fe2OG dioxygenase" evidence="3">
    <location>
        <begin position="570"/>
        <end position="678"/>
    </location>
</feature>
<dbReference type="SUPFAM" id="SSF51197">
    <property type="entry name" value="Clavaminate synthase-like"/>
    <property type="match status" value="1"/>
</dbReference>